<dbReference type="CDD" id="cd00342">
    <property type="entry name" value="gram_neg_porins"/>
    <property type="match status" value="1"/>
</dbReference>
<evidence type="ECO:0000256" key="2">
    <source>
        <dbReference type="ARBA" id="ARBA00011233"/>
    </source>
</evidence>
<dbReference type="PRINTS" id="PR00184">
    <property type="entry name" value="NEISSPPORIN"/>
</dbReference>
<keyword evidence="5" id="KW-0812">Transmembrane</keyword>
<evidence type="ECO:0000256" key="7">
    <source>
        <dbReference type="ARBA" id="ARBA00023065"/>
    </source>
</evidence>
<comment type="subunit">
    <text evidence="2">Homotrimer.</text>
</comment>
<dbReference type="PANTHER" id="PTHR34501">
    <property type="entry name" value="PROTEIN YDDL-RELATED"/>
    <property type="match status" value="1"/>
</dbReference>
<evidence type="ECO:0000256" key="1">
    <source>
        <dbReference type="ARBA" id="ARBA00004571"/>
    </source>
</evidence>
<keyword evidence="7" id="KW-0406">Ion transport</keyword>
<dbReference type="PANTHER" id="PTHR34501:SF9">
    <property type="entry name" value="MAJOR OUTER MEMBRANE PROTEIN P.IA"/>
    <property type="match status" value="1"/>
</dbReference>
<dbReference type="Proteomes" id="UP001629230">
    <property type="component" value="Unassembled WGS sequence"/>
</dbReference>
<evidence type="ECO:0000256" key="9">
    <source>
        <dbReference type="ARBA" id="ARBA00023136"/>
    </source>
</evidence>
<evidence type="ECO:0000256" key="5">
    <source>
        <dbReference type="ARBA" id="ARBA00022692"/>
    </source>
</evidence>
<feature type="signal peptide" evidence="11">
    <location>
        <begin position="1"/>
        <end position="30"/>
    </location>
</feature>
<accession>A0ABW9B586</accession>
<gene>
    <name evidence="13" type="ORF">PQR57_45060</name>
</gene>
<evidence type="ECO:0000256" key="8">
    <source>
        <dbReference type="ARBA" id="ARBA00023114"/>
    </source>
</evidence>
<reference evidence="13 14" key="1">
    <citation type="journal article" date="2024" name="Chem. Sci.">
        <title>Discovery of megapolipeptins by genome mining of a Burkholderiales bacteria collection.</title>
        <authorList>
            <person name="Paulo B.S."/>
            <person name="Recchia M.J.J."/>
            <person name="Lee S."/>
            <person name="Fergusson C.H."/>
            <person name="Romanowski S.B."/>
            <person name="Hernandez A."/>
            <person name="Krull N."/>
            <person name="Liu D.Y."/>
            <person name="Cavanagh H."/>
            <person name="Bos A."/>
            <person name="Gray C.A."/>
            <person name="Murphy B.T."/>
            <person name="Linington R.G."/>
            <person name="Eustaquio A.S."/>
        </authorList>
    </citation>
    <scope>NUCLEOTIDE SEQUENCE [LARGE SCALE GENOMIC DNA]</scope>
    <source>
        <strain evidence="13 14">RL17-350-BIC-A</strain>
    </source>
</reference>
<dbReference type="InterPro" id="IPR023614">
    <property type="entry name" value="Porin_dom_sf"/>
</dbReference>
<organism evidence="13 14">
    <name type="scientific">Paraburkholderia dipogonis</name>
    <dbReference type="NCBI Taxonomy" id="1211383"/>
    <lineage>
        <taxon>Bacteria</taxon>
        <taxon>Pseudomonadati</taxon>
        <taxon>Pseudomonadota</taxon>
        <taxon>Betaproteobacteria</taxon>
        <taxon>Burkholderiales</taxon>
        <taxon>Burkholderiaceae</taxon>
        <taxon>Paraburkholderia</taxon>
    </lineage>
</organism>
<protein>
    <submittedName>
        <fullName evidence="13">Porin</fullName>
    </submittedName>
</protein>
<comment type="caution">
    <text evidence="13">The sequence shown here is derived from an EMBL/GenBank/DDBJ whole genome shotgun (WGS) entry which is preliminary data.</text>
</comment>
<evidence type="ECO:0000313" key="13">
    <source>
        <dbReference type="EMBL" id="MFM0008077.1"/>
    </source>
</evidence>
<dbReference type="RefSeq" id="WP_408182957.1">
    <property type="nucleotide sequence ID" value="NZ_JAQQEZ010000080.1"/>
</dbReference>
<keyword evidence="4" id="KW-1134">Transmembrane beta strand</keyword>
<dbReference type="Gene3D" id="2.40.160.10">
    <property type="entry name" value="Porin"/>
    <property type="match status" value="1"/>
</dbReference>
<dbReference type="InterPro" id="IPR002299">
    <property type="entry name" value="Porin_Neis"/>
</dbReference>
<keyword evidence="8" id="KW-0626">Porin</keyword>
<evidence type="ECO:0000259" key="12">
    <source>
        <dbReference type="Pfam" id="PF13609"/>
    </source>
</evidence>
<dbReference type="Pfam" id="PF13609">
    <property type="entry name" value="Porin_4"/>
    <property type="match status" value="1"/>
</dbReference>
<keyword evidence="6 11" id="KW-0732">Signal</keyword>
<keyword evidence="9" id="KW-0472">Membrane</keyword>
<dbReference type="InterPro" id="IPR033900">
    <property type="entry name" value="Gram_neg_porin_domain"/>
</dbReference>
<evidence type="ECO:0000313" key="14">
    <source>
        <dbReference type="Proteomes" id="UP001629230"/>
    </source>
</evidence>
<dbReference type="EMBL" id="JAQQEZ010000080">
    <property type="protein sequence ID" value="MFM0008077.1"/>
    <property type="molecule type" value="Genomic_DNA"/>
</dbReference>
<evidence type="ECO:0000256" key="6">
    <source>
        <dbReference type="ARBA" id="ARBA00022729"/>
    </source>
</evidence>
<dbReference type="InterPro" id="IPR050298">
    <property type="entry name" value="Gram-neg_bact_OMP"/>
</dbReference>
<keyword evidence="10" id="KW-0998">Cell outer membrane</keyword>
<feature type="domain" description="Porin" evidence="12">
    <location>
        <begin position="24"/>
        <end position="335"/>
    </location>
</feature>
<sequence length="365" mass="37819">MNQRRKIARDIVAPLIVLVCQSAVVNTAQAQSSVTLYGIVDGSILYTSHTLNTKTGGDSGSRVAFADSGSFPTVFGMRGSEDLGGGVRALFNLESGVSIANGALAHSNGNLFGRRAWVGIDSAYGVVKAGVQFSPFFQSLFALDPRDGSFFGSGFVNYADNVSVTGVFNANSITYTSPEIAGLQTTGMIAIGGLAGNFQAGRQYSANLNYHLGGLLVSAAMYNGNAADGAATTPVPTTTPFAGRMLGASYRFPNELTVKASYALYKVTGSFDSQVYSGGASYGLTSSVSIDAGVWYTRDGNDSANHSILVGSGVSMALSKQTSLYGQVGYVDNHGHMNTGLSVSNALYGVSGSTVGVTLGLRHLF</sequence>
<proteinExistence type="predicted"/>
<name>A0ABW9B586_9BURK</name>
<evidence type="ECO:0000256" key="4">
    <source>
        <dbReference type="ARBA" id="ARBA00022452"/>
    </source>
</evidence>
<evidence type="ECO:0000256" key="10">
    <source>
        <dbReference type="ARBA" id="ARBA00023237"/>
    </source>
</evidence>
<keyword evidence="14" id="KW-1185">Reference proteome</keyword>
<feature type="chain" id="PRO_5045460105" evidence="11">
    <location>
        <begin position="31"/>
        <end position="365"/>
    </location>
</feature>
<evidence type="ECO:0000256" key="3">
    <source>
        <dbReference type="ARBA" id="ARBA00022448"/>
    </source>
</evidence>
<evidence type="ECO:0000256" key="11">
    <source>
        <dbReference type="SAM" id="SignalP"/>
    </source>
</evidence>
<dbReference type="SUPFAM" id="SSF56935">
    <property type="entry name" value="Porins"/>
    <property type="match status" value="1"/>
</dbReference>
<keyword evidence="3" id="KW-0813">Transport</keyword>
<comment type="subcellular location">
    <subcellularLocation>
        <location evidence="1">Cell outer membrane</location>
        <topology evidence="1">Multi-pass membrane protein</topology>
    </subcellularLocation>
</comment>